<dbReference type="PRINTS" id="PR00953">
    <property type="entry name" value="TYPE3IMRPROT"/>
</dbReference>
<dbReference type="Pfam" id="PF01311">
    <property type="entry name" value="Bac_export_1"/>
    <property type="match status" value="1"/>
</dbReference>
<keyword evidence="8" id="KW-0966">Cell projection</keyword>
<dbReference type="PANTHER" id="PTHR30065:SF1">
    <property type="entry name" value="SURFACE PRESENTATION OF ANTIGENS PROTEIN SPAR"/>
    <property type="match status" value="1"/>
</dbReference>
<feature type="transmembrane region" description="Helical" evidence="7">
    <location>
        <begin position="62"/>
        <end position="84"/>
    </location>
</feature>
<keyword evidence="8" id="KW-0282">Flagellum</keyword>
<dbReference type="PANTHER" id="PTHR30065">
    <property type="entry name" value="FLAGELLAR BIOSYNTHETIC PROTEIN FLIR"/>
    <property type="match status" value="1"/>
</dbReference>
<proteinExistence type="inferred from homology"/>
<evidence type="ECO:0000256" key="7">
    <source>
        <dbReference type="SAM" id="Phobius"/>
    </source>
</evidence>
<feature type="transmembrane region" description="Helical" evidence="7">
    <location>
        <begin position="202"/>
        <end position="224"/>
    </location>
</feature>
<feature type="transmembrane region" description="Helical" evidence="7">
    <location>
        <begin position="173"/>
        <end position="195"/>
    </location>
</feature>
<feature type="transmembrane region" description="Helical" evidence="7">
    <location>
        <begin position="32"/>
        <end position="50"/>
    </location>
</feature>
<evidence type="ECO:0000313" key="8">
    <source>
        <dbReference type="EMBL" id="MDQ0506688.1"/>
    </source>
</evidence>
<feature type="transmembrane region" description="Helical" evidence="7">
    <location>
        <begin position="115"/>
        <end position="135"/>
    </location>
</feature>
<comment type="similarity">
    <text evidence="2">Belongs to the FliR/MopE/SpaR family.</text>
</comment>
<evidence type="ECO:0000256" key="2">
    <source>
        <dbReference type="ARBA" id="ARBA00009772"/>
    </source>
</evidence>
<keyword evidence="3" id="KW-1003">Cell membrane</keyword>
<dbReference type="EMBL" id="JAUSVY010000009">
    <property type="protein sequence ID" value="MDQ0506688.1"/>
    <property type="molecule type" value="Genomic_DNA"/>
</dbReference>
<evidence type="ECO:0000256" key="4">
    <source>
        <dbReference type="ARBA" id="ARBA00022692"/>
    </source>
</evidence>
<comment type="caution">
    <text evidence="8">The sequence shown here is derived from an EMBL/GenBank/DDBJ whole genome shotgun (WGS) entry which is preliminary data.</text>
</comment>
<gene>
    <name evidence="8" type="ORF">QOZ94_003502</name>
</gene>
<accession>A0ABU0LHS2</accession>
<evidence type="ECO:0000256" key="1">
    <source>
        <dbReference type="ARBA" id="ARBA00004651"/>
    </source>
</evidence>
<dbReference type="Proteomes" id="UP001241747">
    <property type="component" value="Unassembled WGS sequence"/>
</dbReference>
<keyword evidence="9" id="KW-1185">Reference proteome</keyword>
<keyword evidence="5 7" id="KW-1133">Transmembrane helix</keyword>
<keyword evidence="4 7" id="KW-0812">Transmembrane</keyword>
<evidence type="ECO:0000256" key="5">
    <source>
        <dbReference type="ARBA" id="ARBA00022989"/>
    </source>
</evidence>
<keyword evidence="8" id="KW-0969">Cilium</keyword>
<reference evidence="8 9" key="1">
    <citation type="submission" date="2023-07" db="EMBL/GenBank/DDBJ databases">
        <title>Genomic Encyclopedia of Type Strains, Phase IV (KMG-IV): sequencing the most valuable type-strain genomes for metagenomic binning, comparative biology and taxonomic classification.</title>
        <authorList>
            <person name="Goeker M."/>
        </authorList>
    </citation>
    <scope>NUCLEOTIDE SEQUENCE [LARGE SCALE GENOMIC DNA]</scope>
    <source>
        <strain evidence="8 9">DSM 3770</strain>
    </source>
</reference>
<dbReference type="InterPro" id="IPR002010">
    <property type="entry name" value="T3SS_IM_R"/>
</dbReference>
<evidence type="ECO:0000256" key="3">
    <source>
        <dbReference type="ARBA" id="ARBA00022475"/>
    </source>
</evidence>
<name>A0ABU0LHS2_XANAG</name>
<comment type="subcellular location">
    <subcellularLocation>
        <location evidence="1">Cell membrane</location>
        <topology evidence="1">Multi-pass membrane protein</topology>
    </subcellularLocation>
</comment>
<evidence type="ECO:0000256" key="6">
    <source>
        <dbReference type="ARBA" id="ARBA00023136"/>
    </source>
</evidence>
<organism evidence="8 9">
    <name type="scientific">Xanthobacter agilis</name>
    <dbReference type="NCBI Taxonomy" id="47492"/>
    <lineage>
        <taxon>Bacteria</taxon>
        <taxon>Pseudomonadati</taxon>
        <taxon>Pseudomonadota</taxon>
        <taxon>Alphaproteobacteria</taxon>
        <taxon>Hyphomicrobiales</taxon>
        <taxon>Xanthobacteraceae</taxon>
        <taxon>Xanthobacter</taxon>
    </lineage>
</organism>
<keyword evidence="6 7" id="KW-0472">Membrane</keyword>
<evidence type="ECO:0000313" key="9">
    <source>
        <dbReference type="Proteomes" id="UP001241747"/>
    </source>
</evidence>
<protein>
    <submittedName>
        <fullName evidence="8">Flagellar biosynthetic protein FliR</fullName>
    </submittedName>
</protein>
<sequence>MLVAMLVFCRIGACLMLLPGLGGRNVPMQVRLFIAVALSLAFVPIVYGVVAAKVEHATIARLAGAIVAELLTGALLGFLVRIYIAALETLMNFAAQAIGLAGIAGMSVDDVSLPSLATLFSFSAIALIFIGDLHLELVRGLLDSYRRLPPGELFGFGAALASVVDQFTESFLVALRVASPFVLYSIGMNLAVGLINKFTPQIAVYFIATPFIMAGGLLLLYLGMSQFLSLFVMALGNWLRTH</sequence>